<keyword evidence="4 8" id="KW-0812">Transmembrane</keyword>
<evidence type="ECO:0000259" key="9">
    <source>
        <dbReference type="Pfam" id="PF14293"/>
    </source>
</evidence>
<keyword evidence="5 8" id="KW-1133">Transmembrane helix</keyword>
<dbReference type="STRING" id="1150600.ADIARSV_0539"/>
<feature type="transmembrane region" description="Helical" evidence="8">
    <location>
        <begin position="93"/>
        <end position="112"/>
    </location>
</feature>
<keyword evidence="11" id="KW-1185">Reference proteome</keyword>
<feature type="domain" description="YWFCY" evidence="9">
    <location>
        <begin position="5"/>
        <end position="150"/>
    </location>
</feature>
<evidence type="ECO:0000256" key="5">
    <source>
        <dbReference type="ARBA" id="ARBA00022989"/>
    </source>
</evidence>
<dbReference type="AlphaFoldDB" id="R9H551"/>
<evidence type="ECO:0000256" key="6">
    <source>
        <dbReference type="ARBA" id="ARBA00023136"/>
    </source>
</evidence>
<name>R9H551_9SPHI</name>
<feature type="transmembrane region" description="Helical" evidence="8">
    <location>
        <begin position="19"/>
        <end position="37"/>
    </location>
</feature>
<protein>
    <submittedName>
        <fullName evidence="10">Putative mobilization protein</fullName>
    </submittedName>
</protein>
<dbReference type="PANTHER" id="PTHR37937">
    <property type="entry name" value="CONJUGATIVE TRANSFER: DNA TRANSPORT"/>
    <property type="match status" value="1"/>
</dbReference>
<comment type="subcellular location">
    <subcellularLocation>
        <location evidence="1">Cell membrane</location>
        <topology evidence="1">Multi-pass membrane protein</topology>
    </subcellularLocation>
</comment>
<sequence length="731" mass="82582">MQTGENTQGLRKIIDFTRLLSLLILSIHFYLYCYNVFQAAGFTEVLFDRLLMHVAQMGIFQSVISAKLVVLLFLLVSLIGANGKKDEKMKITGIFWIAGTGIVLFVCSHWILRIISSNSLNMQAGIYISITVLGYILVLTGGTHLSRLIRIKLSNDVFNTQNESFPQEERLLENEYSINLPALYNLKGKQRKSWINIINPFRALLVLGTPGAGKSYFVIRHVITQHIRKGFSMFIYDFKYDDLSRIAYNTLHLHTQQYEVMPEFYVINFDRLSHTHRCNPLDPDTMSDITDATEASRTIMMGLNREWIKKQGDFFVESPINFVTAIIWFLRKHQDGKYCTLPHVIELMQLEYIKLFPVLQTEPEIEVLINPFISAWKNQATDQLEGQVASAKISMARLSSPQLYFVLSGNDFSLDLNNPAKPKIICMGNNPQKQQVYGAVLSLYISRMIKLVNQKGKLKSSILFDEFPTIYFNGMDSLIATARSNKVAATLAIQDYSQLKKDYGREQAEVILNIAGNVISGQVTGDTAKQLSERFGKIIQERNSISVNSSDTSVSRSSQLDSAVPPSTISSLSSGEFVGMVADNPEQKIKLKAFHSEIINDHPVLAKEEKQYKEMPEIRKVTSASIQENYLMIKQDILNLVEEVLIEPEPADQKKPATIEELIPEAMDPVVKDRLLKELELMKIYNGIGLQDMASGLNMNLALVKKDLQKLKEAGLAVFSGAKKSGKYTRR</sequence>
<evidence type="ECO:0000256" key="4">
    <source>
        <dbReference type="ARBA" id="ARBA00022692"/>
    </source>
</evidence>
<dbReference type="GO" id="GO:0005886">
    <property type="term" value="C:plasma membrane"/>
    <property type="evidence" value="ECO:0007669"/>
    <property type="project" value="UniProtKB-SubCell"/>
</dbReference>
<dbReference type="InterPro" id="IPR003688">
    <property type="entry name" value="TraG/VirD4"/>
</dbReference>
<gene>
    <name evidence="10" type="ORF">ADIARSV_0539</name>
</gene>
<evidence type="ECO:0000313" key="10">
    <source>
        <dbReference type="EMBL" id="EOR96304.1"/>
    </source>
</evidence>
<feature type="transmembrane region" description="Helical" evidence="8">
    <location>
        <begin position="124"/>
        <end position="145"/>
    </location>
</feature>
<dbReference type="EMBL" id="AQPN01000020">
    <property type="protein sequence ID" value="EOR96304.1"/>
    <property type="molecule type" value="Genomic_DNA"/>
</dbReference>
<evidence type="ECO:0000256" key="2">
    <source>
        <dbReference type="ARBA" id="ARBA00008806"/>
    </source>
</evidence>
<proteinExistence type="inferred from homology"/>
<accession>R9H551</accession>
<evidence type="ECO:0000256" key="8">
    <source>
        <dbReference type="SAM" id="Phobius"/>
    </source>
</evidence>
<dbReference type="Proteomes" id="UP000014174">
    <property type="component" value="Unassembled WGS sequence"/>
</dbReference>
<organism evidence="10 11">
    <name type="scientific">Arcticibacter svalbardensis MN12-7</name>
    <dbReference type="NCBI Taxonomy" id="1150600"/>
    <lineage>
        <taxon>Bacteria</taxon>
        <taxon>Pseudomonadati</taxon>
        <taxon>Bacteroidota</taxon>
        <taxon>Sphingobacteriia</taxon>
        <taxon>Sphingobacteriales</taxon>
        <taxon>Sphingobacteriaceae</taxon>
        <taxon>Arcticibacter</taxon>
    </lineage>
</organism>
<dbReference type="Pfam" id="PF02534">
    <property type="entry name" value="T4SS-DNA_transf"/>
    <property type="match status" value="1"/>
</dbReference>
<dbReference type="PATRIC" id="fig|1150600.3.peg.531"/>
<dbReference type="OrthoDB" id="102453at2"/>
<dbReference type="InterPro" id="IPR025988">
    <property type="entry name" value="YWFCY_dom"/>
</dbReference>
<evidence type="ECO:0000313" key="11">
    <source>
        <dbReference type="Proteomes" id="UP000014174"/>
    </source>
</evidence>
<feature type="compositionally biased region" description="Low complexity" evidence="7">
    <location>
        <begin position="549"/>
        <end position="562"/>
    </location>
</feature>
<feature type="region of interest" description="Disordered" evidence="7">
    <location>
        <begin position="549"/>
        <end position="569"/>
    </location>
</feature>
<evidence type="ECO:0000256" key="7">
    <source>
        <dbReference type="SAM" id="MobiDB-lite"/>
    </source>
</evidence>
<dbReference type="Gene3D" id="3.40.50.300">
    <property type="entry name" value="P-loop containing nucleotide triphosphate hydrolases"/>
    <property type="match status" value="2"/>
</dbReference>
<dbReference type="SUPFAM" id="SSF52540">
    <property type="entry name" value="P-loop containing nucleoside triphosphate hydrolases"/>
    <property type="match status" value="1"/>
</dbReference>
<keyword evidence="3" id="KW-1003">Cell membrane</keyword>
<dbReference type="CDD" id="cd01127">
    <property type="entry name" value="TrwB_TraG_TraD_VirD4"/>
    <property type="match status" value="1"/>
</dbReference>
<dbReference type="Pfam" id="PF14293">
    <property type="entry name" value="YWFCY"/>
    <property type="match status" value="1"/>
</dbReference>
<dbReference type="NCBIfam" id="NF041326">
    <property type="entry name" value="Bacteroid_MobC"/>
    <property type="match status" value="1"/>
</dbReference>
<comment type="caution">
    <text evidence="10">The sequence shown here is derived from an EMBL/GenBank/DDBJ whole genome shotgun (WGS) entry which is preliminary data.</text>
</comment>
<dbReference type="InterPro" id="IPR051539">
    <property type="entry name" value="T4SS-coupling_protein"/>
</dbReference>
<reference evidence="10 11" key="1">
    <citation type="journal article" date="2013" name="Genome Announc.">
        <title>Draft Genome Sequence of Arcticibacter svalbardensis Strain MN12-7T, a Member of the Family Sphingobacteriaceae Isolated from an Arctic Soil Sample.</title>
        <authorList>
            <person name="Shivaji S."/>
            <person name="Ara S."/>
            <person name="Prasad S."/>
            <person name="Manasa B.P."/>
            <person name="Begum Z."/>
            <person name="Singh A."/>
            <person name="Kumar Pinnaka A."/>
        </authorList>
    </citation>
    <scope>NUCLEOTIDE SEQUENCE [LARGE SCALE GENOMIC DNA]</scope>
    <source>
        <strain evidence="10 11">MN12-7</strain>
    </source>
</reference>
<dbReference type="PANTHER" id="PTHR37937:SF1">
    <property type="entry name" value="CONJUGATIVE TRANSFER: DNA TRANSPORT"/>
    <property type="match status" value="1"/>
</dbReference>
<dbReference type="RefSeq" id="WP_016193788.1">
    <property type="nucleotide sequence ID" value="NZ_AQPN01000020.1"/>
</dbReference>
<dbReference type="InterPro" id="IPR027417">
    <property type="entry name" value="P-loop_NTPase"/>
</dbReference>
<comment type="similarity">
    <text evidence="2">Belongs to the VirD4/TraG family.</text>
</comment>
<keyword evidence="6 8" id="KW-0472">Membrane</keyword>
<feature type="transmembrane region" description="Helical" evidence="8">
    <location>
        <begin position="57"/>
        <end position="81"/>
    </location>
</feature>
<evidence type="ECO:0000256" key="1">
    <source>
        <dbReference type="ARBA" id="ARBA00004651"/>
    </source>
</evidence>
<dbReference type="eggNOG" id="COG3505">
    <property type="taxonomic scope" value="Bacteria"/>
</dbReference>
<evidence type="ECO:0000256" key="3">
    <source>
        <dbReference type="ARBA" id="ARBA00022475"/>
    </source>
</evidence>